<keyword evidence="6 10" id="KW-0653">Protein transport</keyword>
<organism evidence="15 16">
    <name type="scientific">Halocalculus aciditolerans</name>
    <dbReference type="NCBI Taxonomy" id="1383812"/>
    <lineage>
        <taxon>Archaea</taxon>
        <taxon>Methanobacteriati</taxon>
        <taxon>Methanobacteriota</taxon>
        <taxon>Stenosarchaea group</taxon>
        <taxon>Halobacteria</taxon>
        <taxon>Halobacteriales</taxon>
        <taxon>Halobacteriaceae</taxon>
        <taxon>Halocalculus</taxon>
    </lineage>
</organism>
<gene>
    <name evidence="10" type="primary">secY</name>
    <name evidence="15" type="ORF">GCM10009039_06270</name>
</gene>
<feature type="transmembrane region" description="Helical" evidence="10">
    <location>
        <begin position="245"/>
        <end position="263"/>
    </location>
</feature>
<evidence type="ECO:0000313" key="16">
    <source>
        <dbReference type="Proteomes" id="UP000607197"/>
    </source>
</evidence>
<dbReference type="PROSITE" id="PS00755">
    <property type="entry name" value="SECY_1"/>
    <property type="match status" value="1"/>
</dbReference>
<evidence type="ECO:0000256" key="7">
    <source>
        <dbReference type="ARBA" id="ARBA00022989"/>
    </source>
</evidence>
<sequence>MSWKETAGPVLTRMPTVRRPDGHVPFKRKLMWTGIVLLLYFFLTNVFLWGLQGDGSDLFGQFRALLAGGQGTVLQLGIGPIVTASIVLQLLGGANLLGLDTNDPRDQQIYQGLQKFLVLVMICLTGIPMVFLGNFLPASPQLASSLGIGIFGVQVILFAQIFVGGVLILLLDEIVSKWGVGSGIGLFIIAGVSQSLMGGLFYWGGESGSMGVIPFWINVILGNVQDVPALFSGQGINFLLFNSNGGLLAIVTTVLIFAVVVYAESVRVEIPLSHARVKGARGRFPVKLIYASVLPMILVRALQANIQFLGRILYSQLGDSGMPDWLGVYTQGSGGFSPVDGVFYYLAPIHSPGDWMWFVQGVSQEPWQILLRVFFDLLFMVVGGAIFAVFWVETADMGPESTAQQIQNSGMQIPGFRQNVGVVEKVMERYIPQVTVIGGALVGLLAVAANMLGTIGNVSGTGLLLTVSITYKLYEEIAEEQLMNMHPMMRQMFGNE</sequence>
<dbReference type="GO" id="GO:0005886">
    <property type="term" value="C:plasma membrane"/>
    <property type="evidence" value="ECO:0007669"/>
    <property type="project" value="UniProtKB-SubCell"/>
</dbReference>
<evidence type="ECO:0000256" key="9">
    <source>
        <dbReference type="ARBA" id="ARBA00023136"/>
    </source>
</evidence>
<evidence type="ECO:0000256" key="10">
    <source>
        <dbReference type="HAMAP-Rule" id="MF_01465"/>
    </source>
</evidence>
<dbReference type="GO" id="GO:0065002">
    <property type="term" value="P:intracellular protein transmembrane transport"/>
    <property type="evidence" value="ECO:0007669"/>
    <property type="project" value="UniProtKB-UniRule"/>
</dbReference>
<feature type="transmembrane region" description="Helical" evidence="10">
    <location>
        <begin position="116"/>
        <end position="136"/>
    </location>
</feature>
<comment type="similarity">
    <text evidence="2 10 13">Belongs to the SecY/SEC61-alpha family.</text>
</comment>
<dbReference type="InterPro" id="IPR019561">
    <property type="entry name" value="Translocon_Sec61/SecY_plug_dom"/>
</dbReference>
<reference evidence="15" key="1">
    <citation type="journal article" date="2014" name="Int. J. Syst. Evol. Microbiol.">
        <title>Complete genome sequence of Corynebacterium casei LMG S-19264T (=DSM 44701T), isolated from a smear-ripened cheese.</title>
        <authorList>
            <consortium name="US DOE Joint Genome Institute (JGI-PGF)"/>
            <person name="Walter F."/>
            <person name="Albersmeier A."/>
            <person name="Kalinowski J."/>
            <person name="Ruckert C."/>
        </authorList>
    </citation>
    <scope>NUCLEOTIDE SEQUENCE</scope>
    <source>
        <strain evidence="15">JCM 19596</strain>
    </source>
</reference>
<dbReference type="GO" id="GO:0012505">
    <property type="term" value="C:endomembrane system"/>
    <property type="evidence" value="ECO:0007669"/>
    <property type="project" value="UniProtKB-SubCell"/>
</dbReference>
<dbReference type="OrthoDB" id="371914at2157"/>
<evidence type="ECO:0000256" key="2">
    <source>
        <dbReference type="ARBA" id="ARBA00005751"/>
    </source>
</evidence>
<evidence type="ECO:0000313" key="15">
    <source>
        <dbReference type="EMBL" id="GGL50784.1"/>
    </source>
</evidence>
<proteinExistence type="inferred from homology"/>
<dbReference type="PRINTS" id="PR00303">
    <property type="entry name" value="SECYTRNLCASE"/>
</dbReference>
<name>A0A830FFP5_9EURY</name>
<dbReference type="HAMAP" id="MF_01465">
    <property type="entry name" value="SecY"/>
    <property type="match status" value="1"/>
</dbReference>
<comment type="caution">
    <text evidence="10">Lacks conserved residue(s) required for the propagation of feature annotation.</text>
</comment>
<dbReference type="InterPro" id="IPR023201">
    <property type="entry name" value="SecY_dom_sf"/>
</dbReference>
<feature type="transmembrane region" description="Helical" evidence="10">
    <location>
        <begin position="284"/>
        <end position="306"/>
    </location>
</feature>
<protein>
    <recommendedName>
        <fullName evidence="10 11">Protein translocase subunit SecY</fullName>
    </recommendedName>
    <alternativeName>
        <fullName evidence="10">Protein transport protein SEC61 subunit alpha homolog</fullName>
    </alternativeName>
</protein>
<evidence type="ECO:0000256" key="8">
    <source>
        <dbReference type="ARBA" id="ARBA00023010"/>
    </source>
</evidence>
<dbReference type="PIRSF" id="PIRSF004557">
    <property type="entry name" value="SecY"/>
    <property type="match status" value="1"/>
</dbReference>
<dbReference type="NCBIfam" id="TIGR00967">
    <property type="entry name" value="3a0501s007"/>
    <property type="match status" value="1"/>
</dbReference>
<evidence type="ECO:0000256" key="11">
    <source>
        <dbReference type="RuleBase" id="RU000537"/>
    </source>
</evidence>
<dbReference type="Gene3D" id="1.10.3370.10">
    <property type="entry name" value="SecY subunit domain"/>
    <property type="match status" value="1"/>
</dbReference>
<feature type="transmembrane region" description="Helical" evidence="10">
    <location>
        <begin position="369"/>
        <end position="392"/>
    </location>
</feature>
<evidence type="ECO:0000256" key="5">
    <source>
        <dbReference type="ARBA" id="ARBA00022692"/>
    </source>
</evidence>
<dbReference type="PANTHER" id="PTHR10906">
    <property type="entry name" value="SECY/SEC61-ALPHA FAMILY MEMBER"/>
    <property type="match status" value="1"/>
</dbReference>
<dbReference type="InterPro" id="IPR002208">
    <property type="entry name" value="SecY/SEC61-alpha"/>
</dbReference>
<comment type="caution">
    <text evidence="15">The sequence shown here is derived from an EMBL/GenBank/DDBJ whole genome shotgun (WGS) entry which is preliminary data.</text>
</comment>
<accession>A0A830FFP5</accession>
<dbReference type="EMBL" id="BMPG01000001">
    <property type="protein sequence ID" value="GGL50784.1"/>
    <property type="molecule type" value="Genomic_DNA"/>
</dbReference>
<dbReference type="InterPro" id="IPR026593">
    <property type="entry name" value="SecY"/>
</dbReference>
<keyword evidence="8 10" id="KW-0811">Translocation</keyword>
<dbReference type="AlphaFoldDB" id="A0A830FFP5"/>
<dbReference type="PROSITE" id="PS00756">
    <property type="entry name" value="SECY_2"/>
    <property type="match status" value="1"/>
</dbReference>
<dbReference type="InterPro" id="IPR030659">
    <property type="entry name" value="SecY_CS"/>
</dbReference>
<feature type="domain" description="Translocon Sec61/SecY plug" evidence="14">
    <location>
        <begin position="38"/>
        <end position="71"/>
    </location>
</feature>
<reference evidence="15" key="2">
    <citation type="submission" date="2020-09" db="EMBL/GenBank/DDBJ databases">
        <authorList>
            <person name="Sun Q."/>
            <person name="Ohkuma M."/>
        </authorList>
    </citation>
    <scope>NUCLEOTIDE SEQUENCE</scope>
    <source>
        <strain evidence="15">JCM 19596</strain>
    </source>
</reference>
<evidence type="ECO:0000256" key="13">
    <source>
        <dbReference type="RuleBase" id="RU004349"/>
    </source>
</evidence>
<dbReference type="Pfam" id="PF00344">
    <property type="entry name" value="SecY"/>
    <property type="match status" value="1"/>
</dbReference>
<keyword evidence="16" id="KW-1185">Reference proteome</keyword>
<dbReference type="SUPFAM" id="SSF103491">
    <property type="entry name" value="Preprotein translocase SecY subunit"/>
    <property type="match status" value="1"/>
</dbReference>
<comment type="subcellular location">
    <subcellularLocation>
        <location evidence="10">Cell membrane</location>
        <topology evidence="10">Multi-pass membrane protein</topology>
    </subcellularLocation>
    <subcellularLocation>
        <location evidence="1">Endomembrane system</location>
        <topology evidence="1">Multi-pass membrane protein</topology>
    </subcellularLocation>
    <subcellularLocation>
        <location evidence="12">Membrane</location>
        <topology evidence="12">Multi-pass membrane protein</topology>
    </subcellularLocation>
</comment>
<evidence type="ECO:0000259" key="14">
    <source>
        <dbReference type="Pfam" id="PF10559"/>
    </source>
</evidence>
<feature type="transmembrane region" description="Helical" evidence="10">
    <location>
        <begin position="430"/>
        <end position="452"/>
    </location>
</feature>
<dbReference type="GO" id="GO:0006605">
    <property type="term" value="P:protein targeting"/>
    <property type="evidence" value="ECO:0007669"/>
    <property type="project" value="UniProtKB-UniRule"/>
</dbReference>
<evidence type="ECO:0000256" key="4">
    <source>
        <dbReference type="ARBA" id="ARBA00022475"/>
    </source>
</evidence>
<keyword evidence="7 10" id="KW-1133">Transmembrane helix</keyword>
<comment type="subunit">
    <text evidence="10">Component of the Sec protein translocase complex. Heterotrimer consisting of alpha (SecY), beta (SecG) and gamma (SecE) subunits. The heterotrimers can form oligomers, although 1 heterotrimer is thought to be able to translocate proteins. Interacts with the ribosome. May interact with SecDF, and other proteins may be involved.</text>
</comment>
<keyword evidence="5 10" id="KW-0812">Transmembrane</keyword>
<evidence type="ECO:0000256" key="12">
    <source>
        <dbReference type="RuleBase" id="RU003484"/>
    </source>
</evidence>
<dbReference type="Proteomes" id="UP000607197">
    <property type="component" value="Unassembled WGS sequence"/>
</dbReference>
<dbReference type="NCBIfam" id="NF006341">
    <property type="entry name" value="PRK08568.1-5"/>
    <property type="match status" value="1"/>
</dbReference>
<keyword evidence="4 10" id="KW-1003">Cell membrane</keyword>
<keyword evidence="9 10" id="KW-0472">Membrane</keyword>
<feature type="transmembrane region" description="Helical" evidence="10">
    <location>
        <begin position="148"/>
        <end position="171"/>
    </location>
</feature>
<evidence type="ECO:0000256" key="1">
    <source>
        <dbReference type="ARBA" id="ARBA00004127"/>
    </source>
</evidence>
<dbReference type="RefSeq" id="WP_188975746.1">
    <property type="nucleotide sequence ID" value="NZ_BMPG01000001.1"/>
</dbReference>
<feature type="transmembrane region" description="Helical" evidence="10">
    <location>
        <begin position="30"/>
        <end position="52"/>
    </location>
</feature>
<feature type="transmembrane region" description="Helical" evidence="10">
    <location>
        <begin position="183"/>
        <end position="203"/>
    </location>
</feature>
<feature type="transmembrane region" description="Helical" evidence="10">
    <location>
        <begin position="72"/>
        <end position="96"/>
    </location>
</feature>
<evidence type="ECO:0000256" key="6">
    <source>
        <dbReference type="ARBA" id="ARBA00022927"/>
    </source>
</evidence>
<keyword evidence="3 10" id="KW-0813">Transport</keyword>
<dbReference type="FunFam" id="1.10.3370.10:FF:000013">
    <property type="entry name" value="Protein translocase subunit SecY"/>
    <property type="match status" value="1"/>
</dbReference>
<comment type="function">
    <text evidence="10 11">The central subunit of the protein translocation channel SecYEG. Consists of two halves formed by TMs 1-5 and 6-10. These two domains form a lateral gate at the front which open onto the bilayer between TMs 2 and 7, and are clamped together by SecE at the back. The channel is closed by both a pore ring composed of hydrophobic SecY resides and a short helix (helix 2A) on the extracellular side of the membrane which forms a plug. The plug probably moves laterally to allow the channel to open. The ring and the pore may move independently.</text>
</comment>
<evidence type="ECO:0000256" key="3">
    <source>
        <dbReference type="ARBA" id="ARBA00022448"/>
    </source>
</evidence>
<dbReference type="Pfam" id="PF10559">
    <property type="entry name" value="Plug_translocon"/>
    <property type="match status" value="1"/>
</dbReference>